<dbReference type="Proteomes" id="UP000593567">
    <property type="component" value="Unassembled WGS sequence"/>
</dbReference>
<dbReference type="OrthoDB" id="529367at2759"/>
<accession>A0A7J7K093</accession>
<gene>
    <name evidence="8" type="ORF">EB796_009646</name>
</gene>
<keyword evidence="6" id="KW-0862">Zinc</keyword>
<keyword evidence="4 7" id="KW-1133">Transmembrane helix</keyword>
<evidence type="ECO:0000256" key="6">
    <source>
        <dbReference type="PIRSR" id="PIRSR604254-1"/>
    </source>
</evidence>
<evidence type="ECO:0000256" key="2">
    <source>
        <dbReference type="ARBA" id="ARBA00007018"/>
    </source>
</evidence>
<feature type="transmembrane region" description="Helical" evidence="7">
    <location>
        <begin position="152"/>
        <end position="173"/>
    </location>
</feature>
<feature type="binding site" evidence="6">
    <location>
        <position position="250"/>
    </location>
    <ligand>
        <name>Zn(2+)</name>
        <dbReference type="ChEBI" id="CHEBI:29105"/>
    </ligand>
</feature>
<dbReference type="InterPro" id="IPR004254">
    <property type="entry name" value="AdipoR/HlyIII-related"/>
</dbReference>
<keyword evidence="5 7" id="KW-0472">Membrane</keyword>
<comment type="subcellular location">
    <subcellularLocation>
        <location evidence="1">Membrane</location>
        <topology evidence="1">Multi-pass membrane protein</topology>
    </subcellularLocation>
</comment>
<reference evidence="8" key="1">
    <citation type="submission" date="2020-06" db="EMBL/GenBank/DDBJ databases">
        <title>Draft genome of Bugula neritina, a colonial animal packing powerful symbionts and potential medicines.</title>
        <authorList>
            <person name="Rayko M."/>
        </authorList>
    </citation>
    <scope>NUCLEOTIDE SEQUENCE [LARGE SCALE GENOMIC DNA]</scope>
    <source>
        <strain evidence="8">Kwan_BN1</strain>
    </source>
</reference>
<evidence type="ECO:0000256" key="3">
    <source>
        <dbReference type="ARBA" id="ARBA00022692"/>
    </source>
</evidence>
<keyword evidence="9" id="KW-1185">Reference proteome</keyword>
<dbReference type="GO" id="GO:0038023">
    <property type="term" value="F:signaling receptor activity"/>
    <property type="evidence" value="ECO:0007669"/>
    <property type="project" value="TreeGrafter"/>
</dbReference>
<feature type="transmembrane region" description="Helical" evidence="7">
    <location>
        <begin position="185"/>
        <end position="204"/>
    </location>
</feature>
<feature type="binding site" evidence="6">
    <location>
        <position position="103"/>
    </location>
    <ligand>
        <name>Zn(2+)</name>
        <dbReference type="ChEBI" id="CHEBI:29105"/>
    </ligand>
</feature>
<keyword evidence="6" id="KW-0479">Metal-binding</keyword>
<organism evidence="8 9">
    <name type="scientific">Bugula neritina</name>
    <name type="common">Brown bryozoan</name>
    <name type="synonym">Sertularia neritina</name>
    <dbReference type="NCBI Taxonomy" id="10212"/>
    <lineage>
        <taxon>Eukaryota</taxon>
        <taxon>Metazoa</taxon>
        <taxon>Spiralia</taxon>
        <taxon>Lophotrochozoa</taxon>
        <taxon>Bryozoa</taxon>
        <taxon>Gymnolaemata</taxon>
        <taxon>Cheilostomatida</taxon>
        <taxon>Flustrina</taxon>
        <taxon>Buguloidea</taxon>
        <taxon>Bugulidae</taxon>
        <taxon>Bugula</taxon>
    </lineage>
</organism>
<evidence type="ECO:0000313" key="8">
    <source>
        <dbReference type="EMBL" id="KAF6032042.1"/>
    </source>
</evidence>
<evidence type="ECO:0000256" key="1">
    <source>
        <dbReference type="ARBA" id="ARBA00004141"/>
    </source>
</evidence>
<keyword evidence="3 7" id="KW-0812">Transmembrane</keyword>
<name>A0A7J7K093_BUGNE</name>
<evidence type="ECO:0000256" key="7">
    <source>
        <dbReference type="SAM" id="Phobius"/>
    </source>
</evidence>
<evidence type="ECO:0000313" key="9">
    <source>
        <dbReference type="Proteomes" id="UP000593567"/>
    </source>
</evidence>
<dbReference type="AlphaFoldDB" id="A0A7J7K093"/>
<comment type="similarity">
    <text evidence="2">Belongs to the ADIPOR family.</text>
</comment>
<dbReference type="GO" id="GO:0046872">
    <property type="term" value="F:metal ion binding"/>
    <property type="evidence" value="ECO:0007669"/>
    <property type="project" value="UniProtKB-KW"/>
</dbReference>
<feature type="transmembrane region" description="Helical" evidence="7">
    <location>
        <begin position="53"/>
        <end position="74"/>
    </location>
</feature>
<evidence type="ECO:0000256" key="4">
    <source>
        <dbReference type="ARBA" id="ARBA00022989"/>
    </source>
</evidence>
<feature type="transmembrane region" description="Helical" evidence="7">
    <location>
        <begin position="86"/>
        <end position="105"/>
    </location>
</feature>
<proteinExistence type="inferred from homology"/>
<dbReference type="EMBL" id="VXIV02001538">
    <property type="protein sequence ID" value="KAF6032042.1"/>
    <property type="molecule type" value="Genomic_DNA"/>
</dbReference>
<protein>
    <submittedName>
        <fullName evidence="8">PAQR5</fullName>
    </submittedName>
</protein>
<evidence type="ECO:0000256" key="5">
    <source>
        <dbReference type="ARBA" id="ARBA00023136"/>
    </source>
</evidence>
<feature type="transmembrane region" description="Helical" evidence="7">
    <location>
        <begin position="245"/>
        <end position="265"/>
    </location>
</feature>
<dbReference type="GO" id="GO:0016020">
    <property type="term" value="C:membrane"/>
    <property type="evidence" value="ECO:0007669"/>
    <property type="project" value="UniProtKB-SubCell"/>
</dbReference>
<feature type="transmembrane region" description="Helical" evidence="7">
    <location>
        <begin position="285"/>
        <end position="304"/>
    </location>
</feature>
<dbReference type="PANTHER" id="PTHR20855">
    <property type="entry name" value="ADIPOR/PROGESTIN RECEPTOR-RELATED"/>
    <property type="match status" value="1"/>
</dbReference>
<sequence>MGCKRRRPHDYSSTEIPEFFWEPGIVGGYREPGISVKESLVSIFELHNETLNIWTHLGALAFFLGYMCSTSSSLNLYSDVTLRPLLFMFLSSCLYSTTSVLAHTFNSMNELSQHVGFMIDYYGICVYAFVTAISNLSYAFPDSWRSTRVEQSFIVASFLSTLLAISLACKSRFPKFGLVCKLMRLLPFVLSYVISMSPLLYRVTMEYDAKDGTVHYYRHFIDAVFTFGFYSSHFPELAFPGYFNVYFHSHQIFHVFVALGTYFKLRGLMADYESGHTFIEIPNCTLLVSLAALTKALVTLYYIWTMRSVKKGKQSSLDHHHGYCNGNGNAHDSMAYNGVKKVN</sequence>
<dbReference type="Pfam" id="PF03006">
    <property type="entry name" value="HlyIII"/>
    <property type="match status" value="1"/>
</dbReference>
<feature type="transmembrane region" description="Helical" evidence="7">
    <location>
        <begin position="117"/>
        <end position="140"/>
    </location>
</feature>
<dbReference type="PANTHER" id="PTHR20855:SF143">
    <property type="entry name" value="MEMBRANE PROGESTIN RECEPTOR EPSILON"/>
    <property type="match status" value="1"/>
</dbReference>
<feature type="binding site" evidence="6">
    <location>
        <position position="254"/>
    </location>
    <ligand>
        <name>Zn(2+)</name>
        <dbReference type="ChEBI" id="CHEBI:29105"/>
    </ligand>
</feature>
<comment type="caution">
    <text evidence="8">The sequence shown here is derived from an EMBL/GenBank/DDBJ whole genome shotgun (WGS) entry which is preliminary data.</text>
</comment>